<gene>
    <name evidence="3" type="ORF">CLG94_04680</name>
</gene>
<keyword evidence="4" id="KW-1185">Reference proteome</keyword>
<proteinExistence type="predicted"/>
<comment type="caution">
    <text evidence="3">The sequence shown here is derived from an EMBL/GenBank/DDBJ whole genome shotgun (WGS) entry which is preliminary data.</text>
</comment>
<name>A0A2T4TYZ4_9BACT</name>
<feature type="chain" id="PRO_5015655493" description="Fibronectin type-III domain-containing protein" evidence="2">
    <location>
        <begin position="28"/>
        <end position="130"/>
    </location>
</feature>
<feature type="signal peptide" evidence="2">
    <location>
        <begin position="1"/>
        <end position="27"/>
    </location>
</feature>
<evidence type="ECO:0000256" key="1">
    <source>
        <dbReference type="SAM" id="MobiDB-lite"/>
    </source>
</evidence>
<dbReference type="RefSeq" id="WP_107561708.1">
    <property type="nucleotide sequence ID" value="NZ_NVQC01000016.1"/>
</dbReference>
<protein>
    <recommendedName>
        <fullName evidence="5">Fibronectin type-III domain-containing protein</fullName>
    </recommendedName>
</protein>
<dbReference type="OrthoDB" id="8905634at2"/>
<sequence length="130" mass="13661">MGKSMTSMMTGLAVMFVAGLSVGWAQQATVTLVSPKDGDVIGSRMVIQWEFKPAGEVNHIHLYLDGANPGPPFGTSMELTGLSNGPHIVRIVAANPRHQEIGPEASAKVTVQGAAAPTTPLPAPRRSRAY</sequence>
<accession>A0A2T4TYZ4</accession>
<organism evidence="3 4">
    <name type="scientific">Candidatus Methylomirabilis limnetica</name>
    <dbReference type="NCBI Taxonomy" id="2033718"/>
    <lineage>
        <taxon>Bacteria</taxon>
        <taxon>Candidatus Methylomirabilota</taxon>
        <taxon>Candidatus Methylomirabilia</taxon>
        <taxon>Candidatus Methylomirabilales</taxon>
        <taxon>Candidatus Methylomirabilaceae</taxon>
        <taxon>Candidatus Methylomirabilis</taxon>
    </lineage>
</organism>
<feature type="region of interest" description="Disordered" evidence="1">
    <location>
        <begin position="105"/>
        <end position="130"/>
    </location>
</feature>
<evidence type="ECO:0000256" key="2">
    <source>
        <dbReference type="SAM" id="SignalP"/>
    </source>
</evidence>
<reference evidence="3 4" key="1">
    <citation type="submission" date="2017-09" db="EMBL/GenBank/DDBJ databases">
        <title>Bloom of a denitrifying methanotroph, Candidatus Methylomirabilis limnetica, in a deep stratified lake.</title>
        <authorList>
            <person name="Graf J.S."/>
            <person name="Marchant H.K."/>
            <person name="Tienken D."/>
            <person name="Hach P.F."/>
            <person name="Brand A."/>
            <person name="Schubert C.J."/>
            <person name="Kuypers M.M."/>
            <person name="Milucka J."/>
        </authorList>
    </citation>
    <scope>NUCLEOTIDE SEQUENCE [LARGE SCALE GENOMIC DNA]</scope>
    <source>
        <strain evidence="3 4">Zug</strain>
    </source>
</reference>
<evidence type="ECO:0008006" key="5">
    <source>
        <dbReference type="Google" id="ProtNLM"/>
    </source>
</evidence>
<keyword evidence="2" id="KW-0732">Signal</keyword>
<dbReference type="AlphaFoldDB" id="A0A2T4TYZ4"/>
<evidence type="ECO:0000313" key="4">
    <source>
        <dbReference type="Proteomes" id="UP000241436"/>
    </source>
</evidence>
<dbReference type="EMBL" id="NVQC01000016">
    <property type="protein sequence ID" value="PTL36333.1"/>
    <property type="molecule type" value="Genomic_DNA"/>
</dbReference>
<evidence type="ECO:0000313" key="3">
    <source>
        <dbReference type="EMBL" id="PTL36333.1"/>
    </source>
</evidence>
<dbReference type="Proteomes" id="UP000241436">
    <property type="component" value="Unassembled WGS sequence"/>
</dbReference>
<reference evidence="4" key="2">
    <citation type="journal article" date="2018" name="Environ. Microbiol.">
        <title>Bloom of a denitrifying methanotroph, 'Candidatus Methylomirabilis limnetica', in a deep stratified lake.</title>
        <authorList>
            <person name="Graf J.S."/>
            <person name="Mayr M.J."/>
            <person name="Marchant H.K."/>
            <person name="Tienken D."/>
            <person name="Hach P.F."/>
            <person name="Brand A."/>
            <person name="Schubert C.J."/>
            <person name="Kuypers M.M."/>
            <person name="Milucka J."/>
        </authorList>
    </citation>
    <scope>NUCLEOTIDE SEQUENCE [LARGE SCALE GENOMIC DNA]</scope>
    <source>
        <strain evidence="4">Zug</strain>
    </source>
</reference>